<sequence length="335" mass="38309">MMNKVLEGIQDAIILSKNSIIANRLLNAQELTFIRSLLIEEGVNSDLPDEALQHVTPKFAVNKELLLYILHVPRLFSKTVPIIQVYPLAHKNQIIFGYPEFFIKDGSTLYTTNHPDEFVQKLTYLEKIQDTCIYPLIFGTQSRCNATFFNDTTQMLISEKALLIQNSWNGMLQTNCGPDNRTLSGNFVIEFINCSITFNNQTYQNEEITRESNIIYGAFHNFNANWTYKQRLDISSINNETLGNRKKLDHVFLEQYHLKLQIWTVIGGLSVTYIIILFIVLAVAKILLDHRGSGRSELHEGAVTKQPGPAIFEQLEELNRQQQQLATALETLREG</sequence>
<dbReference type="EMBL" id="HBUE01102987">
    <property type="protein sequence ID" value="CAG6486166.1"/>
    <property type="molecule type" value="Transcribed_RNA"/>
</dbReference>
<accession>A0A8D8C320</accession>
<reference evidence="2" key="1">
    <citation type="submission" date="2021-05" db="EMBL/GenBank/DDBJ databases">
        <authorList>
            <person name="Alioto T."/>
            <person name="Alioto T."/>
            <person name="Gomez Garrido J."/>
        </authorList>
    </citation>
    <scope>NUCLEOTIDE SEQUENCE</scope>
</reference>
<evidence type="ECO:0000313" key="2">
    <source>
        <dbReference type="EMBL" id="CAG6486166.1"/>
    </source>
</evidence>
<keyword evidence="1" id="KW-0472">Membrane</keyword>
<dbReference type="AlphaFoldDB" id="A0A8D8C320"/>
<evidence type="ECO:0000256" key="1">
    <source>
        <dbReference type="SAM" id="Phobius"/>
    </source>
</evidence>
<name>A0A8D8C320_CULPI</name>
<keyword evidence="1" id="KW-0812">Transmembrane</keyword>
<protein>
    <submittedName>
        <fullName evidence="2">(northern house mosquito) hypothetical protein</fullName>
    </submittedName>
</protein>
<keyword evidence="1" id="KW-1133">Transmembrane helix</keyword>
<organism evidence="2">
    <name type="scientific">Culex pipiens</name>
    <name type="common">House mosquito</name>
    <dbReference type="NCBI Taxonomy" id="7175"/>
    <lineage>
        <taxon>Eukaryota</taxon>
        <taxon>Metazoa</taxon>
        <taxon>Ecdysozoa</taxon>
        <taxon>Arthropoda</taxon>
        <taxon>Hexapoda</taxon>
        <taxon>Insecta</taxon>
        <taxon>Pterygota</taxon>
        <taxon>Neoptera</taxon>
        <taxon>Endopterygota</taxon>
        <taxon>Diptera</taxon>
        <taxon>Nematocera</taxon>
        <taxon>Culicoidea</taxon>
        <taxon>Culicidae</taxon>
        <taxon>Culicinae</taxon>
        <taxon>Culicini</taxon>
        <taxon>Culex</taxon>
        <taxon>Culex</taxon>
    </lineage>
</organism>
<feature type="transmembrane region" description="Helical" evidence="1">
    <location>
        <begin position="262"/>
        <end position="288"/>
    </location>
</feature>
<proteinExistence type="predicted"/>